<keyword evidence="6" id="KW-1185">Reference proteome</keyword>
<dbReference type="PROSITE" id="PS01053">
    <property type="entry name" value="ARGINASE_1"/>
    <property type="match status" value="1"/>
</dbReference>
<evidence type="ECO:0000313" key="5">
    <source>
        <dbReference type="EMBL" id="WRP15109.1"/>
    </source>
</evidence>
<dbReference type="Gene3D" id="3.40.800.10">
    <property type="entry name" value="Ureohydrolase domain"/>
    <property type="match status" value="1"/>
</dbReference>
<comment type="similarity">
    <text evidence="1">Belongs to the arginase family. Agmatinase subfamily.</text>
</comment>
<proteinExistence type="inferred from homology"/>
<organism evidence="5 6">
    <name type="scientific">Geochorda subterranea</name>
    <dbReference type="NCBI Taxonomy" id="3109564"/>
    <lineage>
        <taxon>Bacteria</taxon>
        <taxon>Bacillati</taxon>
        <taxon>Bacillota</taxon>
        <taxon>Limnochordia</taxon>
        <taxon>Limnochordales</taxon>
        <taxon>Geochordaceae</taxon>
        <taxon>Geochorda</taxon>
    </lineage>
</organism>
<evidence type="ECO:0000256" key="4">
    <source>
        <dbReference type="RuleBase" id="RU003684"/>
    </source>
</evidence>
<dbReference type="InterPro" id="IPR023696">
    <property type="entry name" value="Ureohydrolase_dom_sf"/>
</dbReference>
<dbReference type="InterPro" id="IPR005925">
    <property type="entry name" value="Agmatinase-rel"/>
</dbReference>
<dbReference type="NCBIfam" id="TIGR01230">
    <property type="entry name" value="agmatinase"/>
    <property type="match status" value="1"/>
</dbReference>
<evidence type="ECO:0000256" key="3">
    <source>
        <dbReference type="ARBA" id="ARBA00022801"/>
    </source>
</evidence>
<gene>
    <name evidence="5" type="primary">speB</name>
    <name evidence="5" type="ORF">VLY81_02735</name>
</gene>
<dbReference type="RefSeq" id="WP_324669498.1">
    <property type="nucleotide sequence ID" value="NZ_CP141614.1"/>
</dbReference>
<reference evidence="6" key="1">
    <citation type="submission" date="2023-12" db="EMBL/GenBank/DDBJ databases">
        <title>Novel isolates from deep terrestrial aquifers shed light on the physiology and ecology of the class Limnochordia.</title>
        <authorList>
            <person name="Karnachuk O.V."/>
            <person name="Lukina A.P."/>
            <person name="Avakyan M.R."/>
            <person name="Kadnikov V."/>
            <person name="Begmatov S."/>
            <person name="Beletsky A.V."/>
            <person name="Mardanov A.V."/>
            <person name="Ravin N.V."/>
        </authorList>
    </citation>
    <scope>NUCLEOTIDE SEQUENCE [LARGE SCALE GENOMIC DNA]</scope>
    <source>
        <strain evidence="6">LN</strain>
    </source>
</reference>
<dbReference type="InterPro" id="IPR020855">
    <property type="entry name" value="Ureohydrolase_Mn_BS"/>
</dbReference>
<accession>A0ABZ1BQV4</accession>
<protein>
    <submittedName>
        <fullName evidence="5">Agmatinase</fullName>
        <ecNumber evidence="5">3.5.3.11</ecNumber>
    </submittedName>
</protein>
<dbReference type="Pfam" id="PF00491">
    <property type="entry name" value="Arginase"/>
    <property type="match status" value="1"/>
</dbReference>
<dbReference type="SUPFAM" id="SSF52768">
    <property type="entry name" value="Arginase/deacetylase"/>
    <property type="match status" value="1"/>
</dbReference>
<dbReference type="CDD" id="cd11593">
    <property type="entry name" value="Agmatinase-like_2"/>
    <property type="match status" value="1"/>
</dbReference>
<dbReference type="PANTHER" id="PTHR11358">
    <property type="entry name" value="ARGINASE/AGMATINASE"/>
    <property type="match status" value="1"/>
</dbReference>
<keyword evidence="3 4" id="KW-0378">Hydrolase</keyword>
<evidence type="ECO:0000256" key="2">
    <source>
        <dbReference type="ARBA" id="ARBA00022723"/>
    </source>
</evidence>
<dbReference type="EC" id="3.5.3.11" evidence="5"/>
<dbReference type="Proteomes" id="UP001333102">
    <property type="component" value="Chromosome"/>
</dbReference>
<dbReference type="GO" id="GO:0008783">
    <property type="term" value="F:agmatinase activity"/>
    <property type="evidence" value="ECO:0007669"/>
    <property type="project" value="UniProtKB-EC"/>
</dbReference>
<dbReference type="InterPro" id="IPR006035">
    <property type="entry name" value="Ureohydrolase"/>
</dbReference>
<sequence>MTAPSGSPAVWQRTAPFLGADAPLQEAAQVIVGAPLDHTTSFRPGTREGPRRIREVSDGLESYSPRQGAAIEDAMVADAGDLVLPWGDVEASLAAIERAVGDLVEAGKRPVVLGGEHLLTLGAVRAVAARWPDLIIVQLDAHLDLRDDYLGQPLSHATVMRRVAEVLAGGASPGALGRLVQLGVRSGTADEWAAHARTLRVPGGLVEAARRVVGELGGRPFYLSIDIDVTDPAFAPGTGTPEPGGPTSSEVIEAVACLAQAGPVAVDLVEVCPAKDPSDVTALLAAKLTREILVAPVRTGPSVGTRGRDD</sequence>
<evidence type="ECO:0000256" key="1">
    <source>
        <dbReference type="ARBA" id="ARBA00009227"/>
    </source>
</evidence>
<dbReference type="EMBL" id="CP141614">
    <property type="protein sequence ID" value="WRP15109.1"/>
    <property type="molecule type" value="Genomic_DNA"/>
</dbReference>
<dbReference type="PROSITE" id="PS51409">
    <property type="entry name" value="ARGINASE_2"/>
    <property type="match status" value="1"/>
</dbReference>
<dbReference type="PANTHER" id="PTHR11358:SF26">
    <property type="entry name" value="GUANIDINO ACID HYDROLASE, MITOCHONDRIAL"/>
    <property type="match status" value="1"/>
</dbReference>
<dbReference type="PIRSF" id="PIRSF036979">
    <property type="entry name" value="Arginase"/>
    <property type="match status" value="1"/>
</dbReference>
<evidence type="ECO:0000313" key="6">
    <source>
        <dbReference type="Proteomes" id="UP001333102"/>
    </source>
</evidence>
<keyword evidence="2" id="KW-0479">Metal-binding</keyword>
<name>A0ABZ1BQV4_9FIRM</name>